<dbReference type="Proteomes" id="UP001595871">
    <property type="component" value="Unassembled WGS sequence"/>
</dbReference>
<comment type="caution">
    <text evidence="1">The sequence shown here is derived from an EMBL/GenBank/DDBJ whole genome shotgun (WGS) entry which is preliminary data.</text>
</comment>
<protein>
    <submittedName>
        <fullName evidence="1">Uncharacterized protein</fullName>
    </submittedName>
</protein>
<dbReference type="EMBL" id="JBHSCF010000055">
    <property type="protein sequence ID" value="MFC4190444.1"/>
    <property type="molecule type" value="Genomic_DNA"/>
</dbReference>
<evidence type="ECO:0000313" key="1">
    <source>
        <dbReference type="EMBL" id="MFC4190444.1"/>
    </source>
</evidence>
<organism evidence="1 2">
    <name type="scientific">Streptomyces flavovirens</name>
    <dbReference type="NCBI Taxonomy" id="52258"/>
    <lineage>
        <taxon>Bacteria</taxon>
        <taxon>Bacillati</taxon>
        <taxon>Actinomycetota</taxon>
        <taxon>Actinomycetes</taxon>
        <taxon>Kitasatosporales</taxon>
        <taxon>Streptomycetaceae</taxon>
        <taxon>Streptomyces</taxon>
    </lineage>
</organism>
<dbReference type="RefSeq" id="WP_200693833.1">
    <property type="nucleotide sequence ID" value="NZ_BAAAYA010000005.1"/>
</dbReference>
<name>A0ABV8NES5_9ACTN</name>
<gene>
    <name evidence="1" type="ORF">ACFO3R_29305</name>
</gene>
<accession>A0ABV8NES5</accession>
<evidence type="ECO:0000313" key="2">
    <source>
        <dbReference type="Proteomes" id="UP001595871"/>
    </source>
</evidence>
<keyword evidence="2" id="KW-1185">Reference proteome</keyword>
<reference evidence="2" key="1">
    <citation type="journal article" date="2019" name="Int. J. Syst. Evol. Microbiol.">
        <title>The Global Catalogue of Microorganisms (GCM) 10K type strain sequencing project: providing services to taxonomists for standard genome sequencing and annotation.</title>
        <authorList>
            <consortium name="The Broad Institute Genomics Platform"/>
            <consortium name="The Broad Institute Genome Sequencing Center for Infectious Disease"/>
            <person name="Wu L."/>
            <person name="Ma J."/>
        </authorList>
    </citation>
    <scope>NUCLEOTIDE SEQUENCE [LARGE SCALE GENOMIC DNA]</scope>
    <source>
        <strain evidence="2">CCM 3243</strain>
    </source>
</reference>
<sequence length="77" mass="8073">MAIELPDELIQLERAAQDAQAAATSASPPEGAWVAWREAAARVQAAITEHAAATKENRVAVEMGVKKAVRHPEAAGS</sequence>
<proteinExistence type="predicted"/>